<dbReference type="OrthoDB" id="376726at2157"/>
<reference evidence="1 2" key="1">
    <citation type="submission" date="2021-06" db="EMBL/GenBank/DDBJ databases">
        <title>Complete genome sequence of the secondary alcohol utilizing methanogen Methanospirillum hungatei strain GP1.</title>
        <authorList>
            <person name="Day L.A."/>
            <person name="Costa K.C."/>
        </authorList>
    </citation>
    <scope>NUCLEOTIDE SEQUENCE [LARGE SCALE GENOMIC DNA]</scope>
    <source>
        <strain evidence="1 2">GP1</strain>
    </source>
</reference>
<sequence length="185" mass="20038">MVNKAGILLLVLLFIPLLIYADSITSSLTCNGASFVSSSVVQPDATWSERMSTSDTATIIRDILSGGTVQTNTMVKSQGPMGIFEYSTAMSNSTGDQNVCLFDTFDQTIRSRYETTVLGLMQQGSYSSMLMQGNNSRFLVHANGTGILLSRAESDDGRKEMNHGSDALGDLNLTEEMEFGADYDI</sequence>
<dbReference type="Proteomes" id="UP000694228">
    <property type="component" value="Chromosome"/>
</dbReference>
<dbReference type="EMBL" id="CP077107">
    <property type="protein sequence ID" value="QXO95190.1"/>
    <property type="molecule type" value="Genomic_DNA"/>
</dbReference>
<gene>
    <name evidence="1" type="ORF">KSK55_01890</name>
</gene>
<accession>A0A8F5VPN5</accession>
<proteinExistence type="predicted"/>
<evidence type="ECO:0000313" key="2">
    <source>
        <dbReference type="Proteomes" id="UP000694228"/>
    </source>
</evidence>
<organism evidence="1 2">
    <name type="scientific">Methanospirillum hungatei</name>
    <dbReference type="NCBI Taxonomy" id="2203"/>
    <lineage>
        <taxon>Archaea</taxon>
        <taxon>Methanobacteriati</taxon>
        <taxon>Methanobacteriota</taxon>
        <taxon>Stenosarchaea group</taxon>
        <taxon>Methanomicrobia</taxon>
        <taxon>Methanomicrobiales</taxon>
        <taxon>Methanospirillaceae</taxon>
        <taxon>Methanospirillum</taxon>
    </lineage>
</organism>
<evidence type="ECO:0000313" key="1">
    <source>
        <dbReference type="EMBL" id="QXO95190.1"/>
    </source>
</evidence>
<protein>
    <submittedName>
        <fullName evidence="1">Uncharacterized protein</fullName>
    </submittedName>
</protein>
<name>A0A8F5VPN5_METHU</name>
<dbReference type="AlphaFoldDB" id="A0A8F5VPN5"/>